<dbReference type="RefSeq" id="WP_246440924.1">
    <property type="nucleotide sequence ID" value="NZ_JACHJN010000010.1"/>
</dbReference>
<evidence type="ECO:0000313" key="3">
    <source>
        <dbReference type="Proteomes" id="UP000547510"/>
    </source>
</evidence>
<accession>A0A841CKN0</accession>
<sequence length="65" mass="7025">MEFATIEPGRHVVRADCGIILVGSVEVALTSSTGGTTSTLMVLVFFVLVGAMLLRRQFSAWRRVA</sequence>
<proteinExistence type="predicted"/>
<evidence type="ECO:0000313" key="2">
    <source>
        <dbReference type="EMBL" id="MBB5959062.1"/>
    </source>
</evidence>
<name>A0A841CKN0_9PSEU</name>
<evidence type="ECO:0000256" key="1">
    <source>
        <dbReference type="SAM" id="Phobius"/>
    </source>
</evidence>
<keyword evidence="1" id="KW-0472">Membrane</keyword>
<dbReference type="Proteomes" id="UP000547510">
    <property type="component" value="Unassembled WGS sequence"/>
</dbReference>
<dbReference type="AlphaFoldDB" id="A0A841CKN0"/>
<comment type="caution">
    <text evidence="2">The sequence shown here is derived from an EMBL/GenBank/DDBJ whole genome shotgun (WGS) entry which is preliminary data.</text>
</comment>
<dbReference type="EMBL" id="JACHJN010000010">
    <property type="protein sequence ID" value="MBB5959062.1"/>
    <property type="molecule type" value="Genomic_DNA"/>
</dbReference>
<feature type="transmembrane region" description="Helical" evidence="1">
    <location>
        <begin position="35"/>
        <end position="54"/>
    </location>
</feature>
<gene>
    <name evidence="2" type="ORF">FHS29_005682</name>
</gene>
<keyword evidence="3" id="KW-1185">Reference proteome</keyword>
<reference evidence="2 3" key="1">
    <citation type="submission" date="2020-08" db="EMBL/GenBank/DDBJ databases">
        <title>Genomic Encyclopedia of Type Strains, Phase III (KMG-III): the genomes of soil and plant-associated and newly described type strains.</title>
        <authorList>
            <person name="Whitman W."/>
        </authorList>
    </citation>
    <scope>NUCLEOTIDE SEQUENCE [LARGE SCALE GENOMIC DNA]</scope>
    <source>
        <strain evidence="2 3">CECT 8640</strain>
    </source>
</reference>
<protein>
    <submittedName>
        <fullName evidence="2">UPF0716 family protein affecting phage T7 exclusion</fullName>
    </submittedName>
</protein>
<keyword evidence="1" id="KW-1133">Transmembrane helix</keyword>
<organism evidence="2 3">
    <name type="scientific">Saccharothrix tamanrassetensis</name>
    <dbReference type="NCBI Taxonomy" id="1051531"/>
    <lineage>
        <taxon>Bacteria</taxon>
        <taxon>Bacillati</taxon>
        <taxon>Actinomycetota</taxon>
        <taxon>Actinomycetes</taxon>
        <taxon>Pseudonocardiales</taxon>
        <taxon>Pseudonocardiaceae</taxon>
        <taxon>Saccharothrix</taxon>
    </lineage>
</organism>
<keyword evidence="1" id="KW-0812">Transmembrane</keyword>